<protein>
    <submittedName>
        <fullName evidence="1">Uncharacterized protein</fullName>
    </submittedName>
</protein>
<evidence type="ECO:0000313" key="1">
    <source>
        <dbReference type="EMBL" id="QEA07896.1"/>
    </source>
</evidence>
<sequence length="55" mass="5963">MPVSVDSPLSAADDVGRTVVGERVANQHRLTGALSETERAELDRLLAKWLASFEP</sequence>
<proteinExistence type="predicted"/>
<name>A0A5B8RH24_9ZZZZ</name>
<reference evidence="1" key="1">
    <citation type="submission" date="2019-06" db="EMBL/GenBank/DDBJ databases">
        <authorList>
            <person name="Murdoch R.W."/>
            <person name="Fathepure B."/>
        </authorList>
    </citation>
    <scope>NUCLEOTIDE SEQUENCE</scope>
</reference>
<accession>A0A5B8RH24</accession>
<dbReference type="AlphaFoldDB" id="A0A5B8RH24"/>
<gene>
    <name evidence="1" type="ORF">KBTEX_04262</name>
</gene>
<dbReference type="EMBL" id="MN079456">
    <property type="protein sequence ID" value="QEA07896.1"/>
    <property type="molecule type" value="Genomic_DNA"/>
</dbReference>
<organism evidence="1">
    <name type="scientific">uncultured organism</name>
    <dbReference type="NCBI Taxonomy" id="155900"/>
    <lineage>
        <taxon>unclassified sequences</taxon>
        <taxon>environmental samples</taxon>
    </lineage>
</organism>